<dbReference type="SUPFAM" id="SSF58104">
    <property type="entry name" value="Methyl-accepting chemotaxis protein (MCP) signaling domain"/>
    <property type="match status" value="1"/>
</dbReference>
<evidence type="ECO:0000256" key="2">
    <source>
        <dbReference type="ARBA" id="ARBA00029447"/>
    </source>
</evidence>
<accession>A0A975BSK1</accession>
<dbReference type="GO" id="GO:0016020">
    <property type="term" value="C:membrane"/>
    <property type="evidence" value="ECO:0007669"/>
    <property type="project" value="InterPro"/>
</dbReference>
<evidence type="ECO:0000259" key="5">
    <source>
        <dbReference type="PROSITE" id="PS50111"/>
    </source>
</evidence>
<dbReference type="AlphaFoldDB" id="A0A975BSK1"/>
<dbReference type="Proteomes" id="UP000663722">
    <property type="component" value="Chromosome"/>
</dbReference>
<comment type="similarity">
    <text evidence="2">Belongs to the methyl-accepting chemotaxis (MCP) protein family.</text>
</comment>
<evidence type="ECO:0000256" key="1">
    <source>
        <dbReference type="ARBA" id="ARBA00023224"/>
    </source>
</evidence>
<feature type="domain" description="Methyl-accepting transducer" evidence="5">
    <location>
        <begin position="161"/>
        <end position="246"/>
    </location>
</feature>
<evidence type="ECO:0000313" key="6">
    <source>
        <dbReference type="EMBL" id="QTA90295.1"/>
    </source>
</evidence>
<dbReference type="Gene3D" id="1.10.287.950">
    <property type="entry name" value="Methyl-accepting chemotaxis protein"/>
    <property type="match status" value="1"/>
</dbReference>
<proteinExistence type="inferred from homology"/>
<organism evidence="6 7">
    <name type="scientific">Desulfonema magnum</name>
    <dbReference type="NCBI Taxonomy" id="45655"/>
    <lineage>
        <taxon>Bacteria</taxon>
        <taxon>Pseudomonadati</taxon>
        <taxon>Thermodesulfobacteriota</taxon>
        <taxon>Desulfobacteria</taxon>
        <taxon>Desulfobacterales</taxon>
        <taxon>Desulfococcaceae</taxon>
        <taxon>Desulfonema</taxon>
    </lineage>
</organism>
<dbReference type="EMBL" id="CP061800">
    <property type="protein sequence ID" value="QTA90295.1"/>
    <property type="molecule type" value="Genomic_DNA"/>
</dbReference>
<dbReference type="PROSITE" id="PS50111">
    <property type="entry name" value="CHEMOTAXIS_TRANSDUC_2"/>
    <property type="match status" value="1"/>
</dbReference>
<sequence length="375" mass="42239">MNKHDAHPAKNLKYITGWFRNRPFLISLTISIVPPSFFLFIVLNPTQATTGAGIVILSTFLSIKIYRDCTGQVSGYEELMGQIRQRLSAIQEKTEKETLNMISILREIVNKTKEGSEEADAVVTYFLGRTDGKETCFGTSYIDQMIQENEAALTDSGSVFRTIGQINEEFLENLKDMFDKVEAIRKFVSEINKTAFQTKILALNAAIEAARAGEHGRGFAVVAGEVQKLAEQSDNTASHINIIVEASVSTMDELRENINKQITRGKTEMNNTEGKLKEKFERFKKSLRDISEAISILTLNYHAMSHDIENAVISLQFQDVIAQEIDDLSTSILTFNKQIGMQKNDINRLKSLWSDKISTVRKPGTDEDEDNVEFF</sequence>
<dbReference type="PANTHER" id="PTHR32089">
    <property type="entry name" value="METHYL-ACCEPTING CHEMOTAXIS PROTEIN MCPB"/>
    <property type="match status" value="1"/>
</dbReference>
<dbReference type="PANTHER" id="PTHR32089:SF112">
    <property type="entry name" value="LYSOZYME-LIKE PROTEIN-RELATED"/>
    <property type="match status" value="1"/>
</dbReference>
<evidence type="ECO:0000313" key="7">
    <source>
        <dbReference type="Proteomes" id="UP000663722"/>
    </source>
</evidence>
<keyword evidence="7" id="KW-1185">Reference proteome</keyword>
<dbReference type="InterPro" id="IPR004089">
    <property type="entry name" value="MCPsignal_dom"/>
</dbReference>
<dbReference type="PRINTS" id="PR00260">
    <property type="entry name" value="CHEMTRNSDUCR"/>
</dbReference>
<keyword evidence="4" id="KW-0472">Membrane</keyword>
<dbReference type="GO" id="GO:0007165">
    <property type="term" value="P:signal transduction"/>
    <property type="evidence" value="ECO:0007669"/>
    <property type="project" value="UniProtKB-KW"/>
</dbReference>
<dbReference type="SMART" id="SM00283">
    <property type="entry name" value="MA"/>
    <property type="match status" value="1"/>
</dbReference>
<protein>
    <submittedName>
        <fullName evidence="6">Methyl-accepting chemotaxis protein signailling domain-containing protein</fullName>
    </submittedName>
</protein>
<feature type="transmembrane region" description="Helical" evidence="4">
    <location>
        <begin position="23"/>
        <end position="42"/>
    </location>
</feature>
<evidence type="ECO:0000256" key="3">
    <source>
        <dbReference type="PROSITE-ProRule" id="PRU00284"/>
    </source>
</evidence>
<gene>
    <name evidence="6" type="ORF">dnm_063560</name>
</gene>
<dbReference type="GO" id="GO:0006935">
    <property type="term" value="P:chemotaxis"/>
    <property type="evidence" value="ECO:0007669"/>
    <property type="project" value="InterPro"/>
</dbReference>
<keyword evidence="4" id="KW-0812">Transmembrane</keyword>
<reference evidence="6" key="1">
    <citation type="journal article" date="2021" name="Microb. Physiol.">
        <title>Proteogenomic Insights into the Physiology of Marine, Sulfate-Reducing, Filamentous Desulfonema limicola and Desulfonema magnum.</title>
        <authorList>
            <person name="Schnaars V."/>
            <person name="Wohlbrand L."/>
            <person name="Scheve S."/>
            <person name="Hinrichs C."/>
            <person name="Reinhardt R."/>
            <person name="Rabus R."/>
        </authorList>
    </citation>
    <scope>NUCLEOTIDE SEQUENCE</scope>
    <source>
        <strain evidence="6">4be13</strain>
    </source>
</reference>
<dbReference type="RefSeq" id="WP_207678558.1">
    <property type="nucleotide sequence ID" value="NZ_CP061800.1"/>
</dbReference>
<keyword evidence="1 3" id="KW-0807">Transducer</keyword>
<dbReference type="GO" id="GO:0004888">
    <property type="term" value="F:transmembrane signaling receptor activity"/>
    <property type="evidence" value="ECO:0007669"/>
    <property type="project" value="InterPro"/>
</dbReference>
<name>A0A975BSK1_9BACT</name>
<dbReference type="Pfam" id="PF00015">
    <property type="entry name" value="MCPsignal"/>
    <property type="match status" value="1"/>
</dbReference>
<dbReference type="KEGG" id="dmm:dnm_063560"/>
<keyword evidence="4" id="KW-1133">Transmembrane helix</keyword>
<dbReference type="InterPro" id="IPR004090">
    <property type="entry name" value="Chemotax_Me-accpt_rcpt"/>
</dbReference>
<evidence type="ECO:0000256" key="4">
    <source>
        <dbReference type="SAM" id="Phobius"/>
    </source>
</evidence>